<dbReference type="NCBIfam" id="NF033580">
    <property type="entry name" value="transpos_IS5_3"/>
    <property type="match status" value="1"/>
</dbReference>
<dbReference type="Proteomes" id="UP001055156">
    <property type="component" value="Unassembled WGS sequence"/>
</dbReference>
<dbReference type="PANTHER" id="PTHR46637:SF1">
    <property type="entry name" value="BLL5188 PROTEIN"/>
    <property type="match status" value="1"/>
</dbReference>
<organism evidence="3 4">
    <name type="scientific">Methylobacterium organophilum</name>
    <dbReference type="NCBI Taxonomy" id="410"/>
    <lineage>
        <taxon>Bacteria</taxon>
        <taxon>Pseudomonadati</taxon>
        <taxon>Pseudomonadota</taxon>
        <taxon>Alphaproteobacteria</taxon>
        <taxon>Hyphomicrobiales</taxon>
        <taxon>Methylobacteriaceae</taxon>
        <taxon>Methylobacterium</taxon>
    </lineage>
</organism>
<proteinExistence type="predicted"/>
<dbReference type="PANTHER" id="PTHR46637">
    <property type="entry name" value="TIS1421-TRANSPOSASE PROTEIN A"/>
    <property type="match status" value="1"/>
</dbReference>
<sequence>MARLFWLSDEAWARIEPHLPHGQPGKPRVDDRRVISGILHVLKVGCRWQDKPSTYGPHTTIYNRYNRWSQRGIWQRLFAKIAAAGPVPDELILDASHVKAHRSAAGGKGGPGVRRSADRAAASRAKSTAWPMVVADQLRSS</sequence>
<comment type="caution">
    <text evidence="3">The sequence shown here is derived from an EMBL/GenBank/DDBJ whole genome shotgun (WGS) entry which is preliminary data.</text>
</comment>
<keyword evidence="4" id="KW-1185">Reference proteome</keyword>
<dbReference type="InterPro" id="IPR052909">
    <property type="entry name" value="Transposase_6_like"/>
</dbReference>
<evidence type="ECO:0000256" key="1">
    <source>
        <dbReference type="SAM" id="MobiDB-lite"/>
    </source>
</evidence>
<evidence type="ECO:0000259" key="2">
    <source>
        <dbReference type="Pfam" id="PF13340"/>
    </source>
</evidence>
<feature type="region of interest" description="Disordered" evidence="1">
    <location>
        <begin position="102"/>
        <end position="124"/>
    </location>
</feature>
<feature type="domain" description="Insertion element IS402-like" evidence="2">
    <location>
        <begin position="7"/>
        <end position="78"/>
    </location>
</feature>
<dbReference type="EMBL" id="BPQV01000004">
    <property type="protein sequence ID" value="GJE26650.1"/>
    <property type="molecule type" value="Genomic_DNA"/>
</dbReference>
<reference evidence="3" key="1">
    <citation type="journal article" date="2021" name="Front. Microbiol.">
        <title>Comprehensive Comparative Genomics and Phenotyping of Methylobacterium Species.</title>
        <authorList>
            <person name="Alessa O."/>
            <person name="Ogura Y."/>
            <person name="Fujitani Y."/>
            <person name="Takami H."/>
            <person name="Hayashi T."/>
            <person name="Sahin N."/>
            <person name="Tani A."/>
        </authorList>
    </citation>
    <scope>NUCLEOTIDE SEQUENCE</scope>
    <source>
        <strain evidence="3">NBRC 15689</strain>
    </source>
</reference>
<protein>
    <recommendedName>
        <fullName evidence="2">Insertion element IS402-like domain-containing protein</fullName>
    </recommendedName>
</protein>
<dbReference type="InterPro" id="IPR025161">
    <property type="entry name" value="IS402-like_dom"/>
</dbReference>
<evidence type="ECO:0000313" key="3">
    <source>
        <dbReference type="EMBL" id="GJE26650.1"/>
    </source>
</evidence>
<dbReference type="Pfam" id="PF13340">
    <property type="entry name" value="DUF4096"/>
    <property type="match status" value="1"/>
</dbReference>
<reference evidence="3" key="2">
    <citation type="submission" date="2021-08" db="EMBL/GenBank/DDBJ databases">
        <authorList>
            <person name="Tani A."/>
            <person name="Ola A."/>
            <person name="Ogura Y."/>
            <person name="Katsura K."/>
            <person name="Hayashi T."/>
        </authorList>
    </citation>
    <scope>NUCLEOTIDE SEQUENCE</scope>
    <source>
        <strain evidence="3">NBRC 15689</strain>
    </source>
</reference>
<accession>A0ABQ4T8Y2</accession>
<gene>
    <name evidence="3" type="ORF">LKMONMHP_1501</name>
</gene>
<name>A0ABQ4T8Y2_METOR</name>
<evidence type="ECO:0000313" key="4">
    <source>
        <dbReference type="Proteomes" id="UP001055156"/>
    </source>
</evidence>